<dbReference type="Proteomes" id="UP000271098">
    <property type="component" value="Unassembled WGS sequence"/>
</dbReference>
<dbReference type="AlphaFoldDB" id="A0A3P6R192"/>
<name>A0A3P6R192_9BILA</name>
<gene>
    <name evidence="3" type="ORF">GPUH_LOCUS5809</name>
</gene>
<evidence type="ECO:0000313" key="4">
    <source>
        <dbReference type="Proteomes" id="UP000271098"/>
    </source>
</evidence>
<keyword evidence="4" id="KW-1185">Reference proteome</keyword>
<dbReference type="InterPro" id="IPR059024">
    <property type="entry name" value="SYNRG_C"/>
</dbReference>
<feature type="compositionally biased region" description="Polar residues" evidence="1">
    <location>
        <begin position="37"/>
        <end position="58"/>
    </location>
</feature>
<feature type="domain" description="Synergin gamma C-terminal" evidence="2">
    <location>
        <begin position="79"/>
        <end position="139"/>
    </location>
</feature>
<evidence type="ECO:0000313" key="3">
    <source>
        <dbReference type="EMBL" id="VDK52247.1"/>
    </source>
</evidence>
<reference evidence="3 4" key="1">
    <citation type="submission" date="2018-11" db="EMBL/GenBank/DDBJ databases">
        <authorList>
            <consortium name="Pathogen Informatics"/>
        </authorList>
    </citation>
    <scope>NUCLEOTIDE SEQUENCE [LARGE SCALE GENOMIC DNA]</scope>
</reference>
<evidence type="ECO:0000259" key="2">
    <source>
        <dbReference type="Pfam" id="PF25999"/>
    </source>
</evidence>
<evidence type="ECO:0000256" key="1">
    <source>
        <dbReference type="SAM" id="MobiDB-lite"/>
    </source>
</evidence>
<dbReference type="Pfam" id="PF25999">
    <property type="entry name" value="SYNRG_C"/>
    <property type="match status" value="1"/>
</dbReference>
<feature type="region of interest" description="Disordered" evidence="1">
    <location>
        <begin position="37"/>
        <end position="59"/>
    </location>
</feature>
<sequence length="159" mass="17318">MLSDINFSVPASTSTTSFAHPAEVPLAVQLPASYTNPALSNSSSESGTLKANNSSYEPTKTGADVYAAMKSISNLENNREDEECLRVWQRCIEEAHKLLHDADLLLPATAASTTVAEIAQTKRGARYLKALSEIHAVVSFNHWDEKICATCRNFCSLKN</sequence>
<protein>
    <recommendedName>
        <fullName evidence="2">Synergin gamma C-terminal domain-containing protein</fullName>
    </recommendedName>
</protein>
<organism evidence="3 4">
    <name type="scientific">Gongylonema pulchrum</name>
    <dbReference type="NCBI Taxonomy" id="637853"/>
    <lineage>
        <taxon>Eukaryota</taxon>
        <taxon>Metazoa</taxon>
        <taxon>Ecdysozoa</taxon>
        <taxon>Nematoda</taxon>
        <taxon>Chromadorea</taxon>
        <taxon>Rhabditida</taxon>
        <taxon>Spirurina</taxon>
        <taxon>Spiruromorpha</taxon>
        <taxon>Spiruroidea</taxon>
        <taxon>Gongylonematidae</taxon>
        <taxon>Gongylonema</taxon>
    </lineage>
</organism>
<dbReference type="EMBL" id="UYRT01012752">
    <property type="protein sequence ID" value="VDK52247.1"/>
    <property type="molecule type" value="Genomic_DNA"/>
</dbReference>
<proteinExistence type="predicted"/>
<accession>A0A3P6R192</accession>